<reference evidence="8" key="1">
    <citation type="submission" date="2016-10" db="EMBL/GenBank/DDBJ databases">
        <authorList>
            <person name="de Groot N.N."/>
        </authorList>
    </citation>
    <scope>NUCLEOTIDE SEQUENCE [LARGE SCALE GENOMIC DNA]</scope>
    <source>
        <strain evidence="8">BP1-145</strain>
    </source>
</reference>
<feature type="domain" description="UDP-galactopyranose mutase C-terminal" evidence="6">
    <location>
        <begin position="152"/>
        <end position="354"/>
    </location>
</feature>
<dbReference type="PANTHER" id="PTHR21197">
    <property type="entry name" value="UDP-GALACTOPYRANOSE MUTASE"/>
    <property type="match status" value="1"/>
</dbReference>
<dbReference type="GO" id="GO:0008767">
    <property type="term" value="F:UDP-galactopyranose mutase activity"/>
    <property type="evidence" value="ECO:0007669"/>
    <property type="project" value="InterPro"/>
</dbReference>
<dbReference type="GO" id="GO:0050660">
    <property type="term" value="F:flavin adenine dinucleotide binding"/>
    <property type="evidence" value="ECO:0007669"/>
    <property type="project" value="TreeGrafter"/>
</dbReference>
<dbReference type="Gene3D" id="3.40.50.720">
    <property type="entry name" value="NAD(P)-binding Rossmann-like Domain"/>
    <property type="match status" value="3"/>
</dbReference>
<keyword evidence="4" id="KW-0274">FAD</keyword>
<keyword evidence="3" id="KW-0285">Flavoprotein</keyword>
<keyword evidence="5" id="KW-0413">Isomerase</keyword>
<dbReference type="Pfam" id="PF13450">
    <property type="entry name" value="NAD_binding_8"/>
    <property type="match status" value="1"/>
</dbReference>
<comment type="cofactor">
    <cofactor evidence="1">
        <name>FAD</name>
        <dbReference type="ChEBI" id="CHEBI:57692"/>
    </cofactor>
</comment>
<dbReference type="InterPro" id="IPR015899">
    <property type="entry name" value="UDP-GalPyranose_mutase_C"/>
</dbReference>
<sequence>MQQSYRTMKYDYLIVGAGLFGSTFARLATDSGRTCLVIDKRQHLGGNVYCENVDGIIVHKYGPHIFHTDSEEVFKFVTSLVKVNPYVNTPMAHYKGKMYNMPFNMNTFCQMWGVVTPQEAMQKIAEQSKCIKEIRNLEDKAISLVGKDIYRKLIKGYTEKQWGRPCTKLPANIITRLPVRFTFNNRYFNDRYEFIPDGGYNSLINKLLEGSEAIPGLDLFDAKGKVFDMCDRVLFTGRIDQFYDYRFGELEYRSLRFNQFTLDEENYQGVAVVNETWGGIPYTRRVEHRHFQQPKEPVKKTVITEEYPASIKETGEPYYPVNDEKNNAIYQQYKALADKEEKVIFGGRLAEYKYYDMDDIILRAMELWKSELNR</sequence>
<evidence type="ECO:0000256" key="4">
    <source>
        <dbReference type="ARBA" id="ARBA00022827"/>
    </source>
</evidence>
<organism evidence="7 8">
    <name type="scientific">Prevotella communis</name>
    <dbReference type="NCBI Taxonomy" id="2913614"/>
    <lineage>
        <taxon>Bacteria</taxon>
        <taxon>Pseudomonadati</taxon>
        <taxon>Bacteroidota</taxon>
        <taxon>Bacteroidia</taxon>
        <taxon>Bacteroidales</taxon>
        <taxon>Prevotellaceae</taxon>
        <taxon>Prevotella</taxon>
    </lineage>
</organism>
<dbReference type="Proteomes" id="UP000199134">
    <property type="component" value="Unassembled WGS sequence"/>
</dbReference>
<dbReference type="SUPFAM" id="SSF51971">
    <property type="entry name" value="Nucleotide-binding domain"/>
    <property type="match status" value="1"/>
</dbReference>
<evidence type="ECO:0000313" key="7">
    <source>
        <dbReference type="EMBL" id="SDO12886.1"/>
    </source>
</evidence>
<dbReference type="InterPro" id="IPR004379">
    <property type="entry name" value="UDP-GALP_mutase"/>
</dbReference>
<dbReference type="Pfam" id="PF03275">
    <property type="entry name" value="GLF"/>
    <property type="match status" value="1"/>
</dbReference>
<evidence type="ECO:0000259" key="6">
    <source>
        <dbReference type="Pfam" id="PF03275"/>
    </source>
</evidence>
<evidence type="ECO:0000256" key="5">
    <source>
        <dbReference type="ARBA" id="ARBA00023235"/>
    </source>
</evidence>
<comment type="similarity">
    <text evidence="2">Belongs to the UDP-galactopyranose/dTDP-fucopyranose mutase family.</text>
</comment>
<accession>A0A1H0H0V4</accession>
<protein>
    <submittedName>
        <fullName evidence="7">UDP-galactopyranose mutase</fullName>
    </submittedName>
</protein>
<evidence type="ECO:0000256" key="2">
    <source>
        <dbReference type="ARBA" id="ARBA00009321"/>
    </source>
</evidence>
<dbReference type="EMBL" id="FNIW01000010">
    <property type="protein sequence ID" value="SDO12886.1"/>
    <property type="molecule type" value="Genomic_DNA"/>
</dbReference>
<gene>
    <name evidence="7" type="ORF">SAMN04487900_11069</name>
</gene>
<dbReference type="AlphaFoldDB" id="A0A1H0H0V4"/>
<evidence type="ECO:0000313" key="8">
    <source>
        <dbReference type="Proteomes" id="UP000199134"/>
    </source>
</evidence>
<dbReference type="GO" id="GO:0005829">
    <property type="term" value="C:cytosol"/>
    <property type="evidence" value="ECO:0007669"/>
    <property type="project" value="TreeGrafter"/>
</dbReference>
<dbReference type="NCBIfam" id="TIGR00031">
    <property type="entry name" value="UDP-GALP_mutase"/>
    <property type="match status" value="1"/>
</dbReference>
<evidence type="ECO:0000256" key="1">
    <source>
        <dbReference type="ARBA" id="ARBA00001974"/>
    </source>
</evidence>
<name>A0A1H0H0V4_9BACT</name>
<dbReference type="PANTHER" id="PTHR21197:SF0">
    <property type="entry name" value="UDP-GALACTOPYRANOSE MUTASE"/>
    <property type="match status" value="1"/>
</dbReference>
<evidence type="ECO:0000256" key="3">
    <source>
        <dbReference type="ARBA" id="ARBA00022630"/>
    </source>
</evidence>
<comment type="caution">
    <text evidence="7">The sequence shown here is derived from an EMBL/GenBank/DDBJ whole genome shotgun (WGS) entry which is preliminary data.</text>
</comment>
<proteinExistence type="inferred from homology"/>
<dbReference type="SUPFAM" id="SSF54373">
    <property type="entry name" value="FAD-linked reductases, C-terminal domain"/>
    <property type="match status" value="1"/>
</dbReference>